<sequence>MILETIKNSKMEIAPPLFQEFSSEHGGEAVYFIDDQAVERSYRHGLTIYVNVRAEYWRNYIQFGVESWEEAIVMKFLHEAGHIYCGHSGTLDEKGDGTSLSRGASKEYQDKCEREAWQAAIAWKQSRSFEDLVCAFKDWVSTHHYKNRTW</sequence>
<reference evidence="3" key="2">
    <citation type="journal article" date="2019" name="Int. J. Syst. Evol. Microbiol.">
        <title>The Global Catalogue of Microorganisms (GCM) 10K type strain sequencing project: providing services to taxonomists for standard genome sequencing and annotation.</title>
        <authorList>
            <consortium name="The Broad Institute Genomics Platform"/>
            <consortium name="The Broad Institute Genome Sequencing Center for Infectious Disease"/>
            <person name="Wu L."/>
            <person name="Ma J."/>
        </authorList>
    </citation>
    <scope>NUCLEOTIDE SEQUENCE [LARGE SCALE GENOMIC DNA]</scope>
    <source>
        <strain evidence="3">NBRC 111756</strain>
    </source>
</reference>
<comment type="caution">
    <text evidence="1">The sequence shown here is derived from an EMBL/GenBank/DDBJ whole genome shotgun (WGS) entry which is preliminary data.</text>
</comment>
<evidence type="ECO:0000313" key="1">
    <source>
        <dbReference type="EMBL" id="MFC6674005.1"/>
    </source>
</evidence>
<dbReference type="EMBL" id="JBHSWE010000002">
    <property type="protein sequence ID" value="MFC6674005.1"/>
    <property type="molecule type" value="Genomic_DNA"/>
</dbReference>
<evidence type="ECO:0000313" key="3">
    <source>
        <dbReference type="Proteomes" id="UP001596422"/>
    </source>
</evidence>
<keyword evidence="3" id="KW-1185">Reference proteome</keyword>
<dbReference type="EMBL" id="JBHSWE010000002">
    <property type="protein sequence ID" value="MFC6674338.1"/>
    <property type="molecule type" value="Genomic_DNA"/>
</dbReference>
<protein>
    <recommendedName>
        <fullName evidence="4">IrrE N-terminal-like domain-containing protein</fullName>
    </recommendedName>
</protein>
<name>A0ABW2A9B8_9GAMM</name>
<proteinExistence type="predicted"/>
<reference evidence="1" key="3">
    <citation type="submission" date="2024-09" db="EMBL/GenBank/DDBJ databases">
        <authorList>
            <person name="Sun Q."/>
            <person name="Mori K."/>
        </authorList>
    </citation>
    <scope>NUCLEOTIDE SEQUENCE</scope>
    <source>
        <strain evidence="1">NBRC 111756</strain>
    </source>
</reference>
<dbReference type="RefSeq" id="WP_379913578.1">
    <property type="nucleotide sequence ID" value="NZ_JBHSWE010000002.1"/>
</dbReference>
<reference evidence="1" key="1">
    <citation type="journal article" date="2014" name="Int. J. Syst. Evol. Microbiol.">
        <title>Complete genome of a new Firmicutes species belonging to the dominant human colonic microbiota ('Ruminococcus bicirculans') reveals two chromosomes and a selective capacity to utilize plant glucans.</title>
        <authorList>
            <consortium name="NISC Comparative Sequencing Program"/>
            <person name="Wegmann U."/>
            <person name="Louis P."/>
            <person name="Goesmann A."/>
            <person name="Henrissat B."/>
            <person name="Duncan S.H."/>
            <person name="Flint H.J."/>
        </authorList>
    </citation>
    <scope>NUCLEOTIDE SEQUENCE</scope>
    <source>
        <strain evidence="1">NBRC 111756</strain>
    </source>
</reference>
<accession>A0ABW2A9B8</accession>
<evidence type="ECO:0008006" key="4">
    <source>
        <dbReference type="Google" id="ProtNLM"/>
    </source>
</evidence>
<evidence type="ECO:0000313" key="2">
    <source>
        <dbReference type="EMBL" id="MFC6674338.1"/>
    </source>
</evidence>
<organism evidence="1 3">
    <name type="scientific">Marinobacterium aestuariivivens</name>
    <dbReference type="NCBI Taxonomy" id="1698799"/>
    <lineage>
        <taxon>Bacteria</taxon>
        <taxon>Pseudomonadati</taxon>
        <taxon>Pseudomonadota</taxon>
        <taxon>Gammaproteobacteria</taxon>
        <taxon>Oceanospirillales</taxon>
        <taxon>Oceanospirillaceae</taxon>
        <taxon>Marinobacterium</taxon>
    </lineage>
</organism>
<gene>
    <name evidence="1" type="ORF">ACFQDL_30880</name>
    <name evidence="2" type="ORF">ACFQDL_32625</name>
</gene>
<dbReference type="Proteomes" id="UP001596422">
    <property type="component" value="Unassembled WGS sequence"/>
</dbReference>